<dbReference type="AlphaFoldDB" id="A0A2M4DI88"/>
<feature type="signal peptide" evidence="1">
    <location>
        <begin position="1"/>
        <end position="36"/>
    </location>
</feature>
<proteinExistence type="predicted"/>
<protein>
    <submittedName>
        <fullName evidence="2">Putative secreted protein</fullName>
    </submittedName>
</protein>
<evidence type="ECO:0000256" key="1">
    <source>
        <dbReference type="SAM" id="SignalP"/>
    </source>
</evidence>
<evidence type="ECO:0000313" key="2">
    <source>
        <dbReference type="EMBL" id="MBW77282.1"/>
    </source>
</evidence>
<organism evidence="2">
    <name type="scientific">Anopheles darlingi</name>
    <name type="common">Mosquito</name>
    <dbReference type="NCBI Taxonomy" id="43151"/>
    <lineage>
        <taxon>Eukaryota</taxon>
        <taxon>Metazoa</taxon>
        <taxon>Ecdysozoa</taxon>
        <taxon>Arthropoda</taxon>
        <taxon>Hexapoda</taxon>
        <taxon>Insecta</taxon>
        <taxon>Pterygota</taxon>
        <taxon>Neoptera</taxon>
        <taxon>Endopterygota</taxon>
        <taxon>Diptera</taxon>
        <taxon>Nematocera</taxon>
        <taxon>Culicoidea</taxon>
        <taxon>Culicidae</taxon>
        <taxon>Anophelinae</taxon>
        <taxon>Anopheles</taxon>
    </lineage>
</organism>
<keyword evidence="1" id="KW-0732">Signal</keyword>
<sequence length="76" mass="7975">MLVDSGGLWWVCIDLLRRVALLLSALASGLQQGAHTYTYGALERTAGGYIPGVSFGSNVYRLAGVALGLGCITSWS</sequence>
<reference evidence="2" key="1">
    <citation type="submission" date="2018-01" db="EMBL/GenBank/DDBJ databases">
        <title>An insight into the sialome of Amazonian anophelines.</title>
        <authorList>
            <person name="Ribeiro J.M."/>
            <person name="Scarpassa V."/>
            <person name="Calvo E."/>
        </authorList>
    </citation>
    <scope>NUCLEOTIDE SEQUENCE</scope>
</reference>
<feature type="chain" id="PRO_5014992840" evidence="1">
    <location>
        <begin position="37"/>
        <end position="76"/>
    </location>
</feature>
<accession>A0A2M4DI88</accession>
<name>A0A2M4DI88_ANODA</name>
<dbReference type="EMBL" id="GGFL01013104">
    <property type="protein sequence ID" value="MBW77282.1"/>
    <property type="molecule type" value="Transcribed_RNA"/>
</dbReference>